<dbReference type="EMBL" id="BARU01049792">
    <property type="protein sequence ID" value="GAH96309.1"/>
    <property type="molecule type" value="Genomic_DNA"/>
</dbReference>
<feature type="non-terminal residue" evidence="1">
    <location>
        <position position="35"/>
    </location>
</feature>
<comment type="caution">
    <text evidence="1">The sequence shown here is derived from an EMBL/GenBank/DDBJ whole genome shotgun (WGS) entry which is preliminary data.</text>
</comment>
<organism evidence="1">
    <name type="scientific">marine sediment metagenome</name>
    <dbReference type="NCBI Taxonomy" id="412755"/>
    <lineage>
        <taxon>unclassified sequences</taxon>
        <taxon>metagenomes</taxon>
        <taxon>ecological metagenomes</taxon>
    </lineage>
</organism>
<evidence type="ECO:0000313" key="1">
    <source>
        <dbReference type="EMBL" id="GAH96309.1"/>
    </source>
</evidence>
<sequence>PQEPRKADNQFQYRYNCILQIKTNTTIESLTINSV</sequence>
<name>X1L1I6_9ZZZZ</name>
<protein>
    <submittedName>
        <fullName evidence="1">Uncharacterized protein</fullName>
    </submittedName>
</protein>
<feature type="non-terminal residue" evidence="1">
    <location>
        <position position="1"/>
    </location>
</feature>
<accession>X1L1I6</accession>
<reference evidence="1" key="1">
    <citation type="journal article" date="2014" name="Front. Microbiol.">
        <title>High frequency of phylogenetically diverse reductive dehalogenase-homologous genes in deep subseafloor sedimentary metagenomes.</title>
        <authorList>
            <person name="Kawai M."/>
            <person name="Futagami T."/>
            <person name="Toyoda A."/>
            <person name="Takaki Y."/>
            <person name="Nishi S."/>
            <person name="Hori S."/>
            <person name="Arai W."/>
            <person name="Tsubouchi T."/>
            <person name="Morono Y."/>
            <person name="Uchiyama I."/>
            <person name="Ito T."/>
            <person name="Fujiyama A."/>
            <person name="Inagaki F."/>
            <person name="Takami H."/>
        </authorList>
    </citation>
    <scope>NUCLEOTIDE SEQUENCE</scope>
    <source>
        <strain evidence="1">Expedition CK06-06</strain>
    </source>
</reference>
<dbReference type="AlphaFoldDB" id="X1L1I6"/>
<proteinExistence type="predicted"/>
<gene>
    <name evidence="1" type="ORF">S03H2_73042</name>
</gene>